<evidence type="ECO:0000313" key="3">
    <source>
        <dbReference type="EMBL" id="KAJ6791149.1"/>
    </source>
</evidence>
<dbReference type="EMBL" id="JANAVB010044619">
    <property type="protein sequence ID" value="KAJ6791149.1"/>
    <property type="molecule type" value="Genomic_DNA"/>
</dbReference>
<dbReference type="PROSITE" id="PS51673">
    <property type="entry name" value="SUZ"/>
    <property type="match status" value="1"/>
</dbReference>
<dbReference type="Pfam" id="PF12752">
    <property type="entry name" value="SUZ"/>
    <property type="match status" value="1"/>
</dbReference>
<accession>A0AAX6DHE5</accession>
<gene>
    <name evidence="3" type="ORF">M6B38_245795</name>
</gene>
<comment type="caution">
    <text evidence="3">The sequence shown here is derived from an EMBL/GenBank/DDBJ whole genome shotgun (WGS) entry which is preliminary data.</text>
</comment>
<reference evidence="3" key="1">
    <citation type="journal article" date="2023" name="GigaByte">
        <title>Genome assembly of the bearded iris, Iris pallida Lam.</title>
        <authorList>
            <person name="Bruccoleri R.E."/>
            <person name="Oakeley E.J."/>
            <person name="Faust A.M.E."/>
            <person name="Altorfer M."/>
            <person name="Dessus-Babus S."/>
            <person name="Burckhardt D."/>
            <person name="Oertli M."/>
            <person name="Naumann U."/>
            <person name="Petersen F."/>
            <person name="Wong J."/>
        </authorList>
    </citation>
    <scope>NUCLEOTIDE SEQUENCE</scope>
    <source>
        <strain evidence="3">GSM-AAB239-AS_SAM_17_03QT</strain>
    </source>
</reference>
<evidence type="ECO:0000259" key="2">
    <source>
        <dbReference type="PROSITE" id="PS51673"/>
    </source>
</evidence>
<sequence length="233" mass="26908">MALDNIIDGFSSRMLQGKHLKVDFQPFVYQISRKKQTEKEKNDHVKIVIRPRPSKASLDDGIENGTRKSHVRTVEERKEEYDKARARIFSGPPSPEVEDPSSIVAADARSESLNRYEQECYRTLPVIEDHEKIVKKDGASMVAIFRDREKDQSDPDYDRSYRYVRGFVPSHDFSLRASSIQPSFLQYDPGFHQGQFLGLIRVQQATCHQTWQFPYSVLLDAIKLSRYCLHAVA</sequence>
<reference evidence="3" key="2">
    <citation type="submission" date="2023-04" db="EMBL/GenBank/DDBJ databases">
        <authorList>
            <person name="Bruccoleri R.E."/>
            <person name="Oakeley E.J."/>
            <person name="Faust A.-M."/>
            <person name="Dessus-Babus S."/>
            <person name="Altorfer M."/>
            <person name="Burckhardt D."/>
            <person name="Oertli M."/>
            <person name="Naumann U."/>
            <person name="Petersen F."/>
            <person name="Wong J."/>
        </authorList>
    </citation>
    <scope>NUCLEOTIDE SEQUENCE</scope>
    <source>
        <strain evidence="3">GSM-AAB239-AS_SAM_17_03QT</strain>
        <tissue evidence="3">Leaf</tissue>
    </source>
</reference>
<dbReference type="PANTHER" id="PTHR15672:SF15">
    <property type="entry name" value="SINGLE-STRANDED NUCLEIC ACID BINDING R3H PROTEIN"/>
    <property type="match status" value="1"/>
</dbReference>
<name>A0AAX6DHE5_IRIPA</name>
<feature type="region of interest" description="Disordered" evidence="1">
    <location>
        <begin position="55"/>
        <end position="77"/>
    </location>
</feature>
<proteinExistence type="predicted"/>
<protein>
    <submittedName>
        <fullName evidence="3">cAMP-regulated phosphoprotein 21-like isoform X2</fullName>
    </submittedName>
</protein>
<evidence type="ECO:0000256" key="1">
    <source>
        <dbReference type="SAM" id="MobiDB-lite"/>
    </source>
</evidence>
<dbReference type="InterPro" id="IPR051937">
    <property type="entry name" value="R3H_domain_containing"/>
</dbReference>
<feature type="domain" description="SUZ" evidence="2">
    <location>
        <begin position="24"/>
        <end position="93"/>
    </location>
</feature>
<dbReference type="Proteomes" id="UP001140949">
    <property type="component" value="Unassembled WGS sequence"/>
</dbReference>
<evidence type="ECO:0000313" key="4">
    <source>
        <dbReference type="Proteomes" id="UP001140949"/>
    </source>
</evidence>
<dbReference type="InterPro" id="IPR024771">
    <property type="entry name" value="SUZ"/>
</dbReference>
<dbReference type="PANTHER" id="PTHR15672">
    <property type="entry name" value="CAMP-REGULATED PHOSPHOPROTEIN 21 RELATED R3H DOMAIN CONTAINING PROTEIN"/>
    <property type="match status" value="1"/>
</dbReference>
<dbReference type="AlphaFoldDB" id="A0AAX6DHE5"/>
<organism evidence="3 4">
    <name type="scientific">Iris pallida</name>
    <name type="common">Sweet iris</name>
    <dbReference type="NCBI Taxonomy" id="29817"/>
    <lineage>
        <taxon>Eukaryota</taxon>
        <taxon>Viridiplantae</taxon>
        <taxon>Streptophyta</taxon>
        <taxon>Embryophyta</taxon>
        <taxon>Tracheophyta</taxon>
        <taxon>Spermatophyta</taxon>
        <taxon>Magnoliopsida</taxon>
        <taxon>Liliopsida</taxon>
        <taxon>Asparagales</taxon>
        <taxon>Iridaceae</taxon>
        <taxon>Iridoideae</taxon>
        <taxon>Irideae</taxon>
        <taxon>Iris</taxon>
    </lineage>
</organism>
<keyword evidence="4" id="KW-1185">Reference proteome</keyword>